<dbReference type="AlphaFoldDB" id="A0AAW0ABN4"/>
<evidence type="ECO:0000256" key="2">
    <source>
        <dbReference type="SAM" id="Phobius"/>
    </source>
</evidence>
<evidence type="ECO:0000313" key="4">
    <source>
        <dbReference type="Proteomes" id="UP001362999"/>
    </source>
</evidence>
<gene>
    <name evidence="3" type="ORF">R3P38DRAFT_2646577</name>
</gene>
<comment type="caution">
    <text evidence="3">The sequence shown here is derived from an EMBL/GenBank/DDBJ whole genome shotgun (WGS) entry which is preliminary data.</text>
</comment>
<name>A0AAW0ABN4_9AGAR</name>
<evidence type="ECO:0000313" key="3">
    <source>
        <dbReference type="EMBL" id="KAK7006564.1"/>
    </source>
</evidence>
<keyword evidence="2" id="KW-1133">Transmembrane helix</keyword>
<sequence length="428" mass="48048">MEKTSDISYDKVRRRQAMSQDQVRHHTEGQVNAALAWFSNPQGTIAQALELLDTVPPLVSVSRLESVSTATKGISEAEKVLPPLRRVTMMADWIDNQVDERKPALSTLVVEQRYKSNILSHLLRSRIEIQGEEFNEKITDDFHLHQILVPAVELAQAIRPEADPITASPAHNQANITGDLLVYTKGKRERGYIWVAIEDKTSSVFAKHQDEFLGLIHVDPFPFPKPSEMDSAPAGVRMWIQIWGQMVTYDAYFAKVFSPIGVLYIQRQSNSDELLVSRLYDNLDGEVSRTLNLILEACEQADRIATQALTIPGRVNRIHRLVHDFILNLLNICFLLLLLLFRLWAGRRGVYILQYGHATFLPVIKGTVGGTVPLLPTVFMKWLGEGATGFALGSLSGTRRTFLTVPVAFRMSPLYMGLCPMGQQLESS</sequence>
<keyword evidence="4" id="KW-1185">Reference proteome</keyword>
<keyword evidence="2" id="KW-0472">Membrane</keyword>
<reference evidence="3 4" key="1">
    <citation type="journal article" date="2024" name="J Genomics">
        <title>Draft genome sequencing and assembly of Favolaschia claudopus CIRM-BRFM 2984 isolated from oak limbs.</title>
        <authorList>
            <person name="Navarro D."/>
            <person name="Drula E."/>
            <person name="Chaduli D."/>
            <person name="Cazenave R."/>
            <person name="Ahrendt S."/>
            <person name="Wang J."/>
            <person name="Lipzen A."/>
            <person name="Daum C."/>
            <person name="Barry K."/>
            <person name="Grigoriev I.V."/>
            <person name="Favel A."/>
            <person name="Rosso M.N."/>
            <person name="Martin F."/>
        </authorList>
    </citation>
    <scope>NUCLEOTIDE SEQUENCE [LARGE SCALE GENOMIC DNA]</scope>
    <source>
        <strain evidence="3 4">CIRM-BRFM 2984</strain>
    </source>
</reference>
<evidence type="ECO:0000256" key="1">
    <source>
        <dbReference type="SAM" id="MobiDB-lite"/>
    </source>
</evidence>
<organism evidence="3 4">
    <name type="scientific">Favolaschia claudopus</name>
    <dbReference type="NCBI Taxonomy" id="2862362"/>
    <lineage>
        <taxon>Eukaryota</taxon>
        <taxon>Fungi</taxon>
        <taxon>Dikarya</taxon>
        <taxon>Basidiomycota</taxon>
        <taxon>Agaricomycotina</taxon>
        <taxon>Agaricomycetes</taxon>
        <taxon>Agaricomycetidae</taxon>
        <taxon>Agaricales</taxon>
        <taxon>Marasmiineae</taxon>
        <taxon>Mycenaceae</taxon>
        <taxon>Favolaschia</taxon>
    </lineage>
</organism>
<proteinExistence type="predicted"/>
<keyword evidence="2" id="KW-0812">Transmembrane</keyword>
<dbReference type="EMBL" id="JAWWNJ010000075">
    <property type="protein sequence ID" value="KAK7006564.1"/>
    <property type="molecule type" value="Genomic_DNA"/>
</dbReference>
<feature type="region of interest" description="Disordered" evidence="1">
    <location>
        <begin position="1"/>
        <end position="24"/>
    </location>
</feature>
<dbReference type="Proteomes" id="UP001362999">
    <property type="component" value="Unassembled WGS sequence"/>
</dbReference>
<protein>
    <submittedName>
        <fullName evidence="3">Uncharacterized protein</fullName>
    </submittedName>
</protein>
<feature type="transmembrane region" description="Helical" evidence="2">
    <location>
        <begin position="325"/>
        <end position="345"/>
    </location>
</feature>
<accession>A0AAW0ABN4</accession>
<feature type="compositionally biased region" description="Basic and acidic residues" evidence="1">
    <location>
        <begin position="1"/>
        <end position="11"/>
    </location>
</feature>